<sequence length="249" mass="27997">MRKLVVAVVIGIIITGTLVTYHYTSNSLEEEIKVLAAGSLAVPLEKISDIFEKEFEVKVYIETAGSLETVKKVSELGIKADVVAVADYQAIEKYLMPDFTSWYVKFARNELVIAYTDKSKYASEITSENWTEIFKKDVRIGFSSPNDDPCGYRAIMMFYLAEIKYQNGIFRDVVENNTGIRANNGIIEVPDDSSLLNFQGKIFIKQKSVELLADLESGNIDYAIEYLSVAKQHGLSYLRLPDEINLSNS</sequence>
<feature type="non-terminal residue" evidence="2">
    <location>
        <position position="249"/>
    </location>
</feature>
<evidence type="ECO:0000256" key="1">
    <source>
        <dbReference type="ARBA" id="ARBA00009438"/>
    </source>
</evidence>
<gene>
    <name evidence="2" type="primary">wtpA</name>
    <name evidence="2" type="ORF">ENL31_01380</name>
</gene>
<dbReference type="CDD" id="cd13540">
    <property type="entry name" value="PBP2_ModA_WtpA"/>
    <property type="match status" value="1"/>
</dbReference>
<dbReference type="Proteomes" id="UP000886130">
    <property type="component" value="Unassembled WGS sequence"/>
</dbReference>
<dbReference type="PANTHER" id="PTHR30632">
    <property type="entry name" value="MOLYBDATE-BINDING PERIPLASMIC PROTEIN"/>
    <property type="match status" value="1"/>
</dbReference>
<dbReference type="Pfam" id="PF13531">
    <property type="entry name" value="SBP_bac_11"/>
    <property type="match status" value="1"/>
</dbReference>
<protein>
    <submittedName>
        <fullName evidence="2">Tungstate ABC transporter substrate-binding protein WtpA</fullName>
    </submittedName>
</protein>
<comment type="similarity">
    <text evidence="1">Belongs to the bacterial solute-binding protein 1 family. WtpA subfamily.</text>
</comment>
<evidence type="ECO:0000313" key="2">
    <source>
        <dbReference type="EMBL" id="HHE75765.1"/>
    </source>
</evidence>
<dbReference type="EMBL" id="DRTM01000100">
    <property type="protein sequence ID" value="HHE75765.1"/>
    <property type="molecule type" value="Genomic_DNA"/>
</dbReference>
<dbReference type="AlphaFoldDB" id="A0A7J3T918"/>
<comment type="caution">
    <text evidence="2">The sequence shown here is derived from an EMBL/GenBank/DDBJ whole genome shotgun (WGS) entry which is preliminary data.</text>
</comment>
<dbReference type="GO" id="GO:0015689">
    <property type="term" value="P:molybdate ion transport"/>
    <property type="evidence" value="ECO:0007669"/>
    <property type="project" value="TreeGrafter"/>
</dbReference>
<proteinExistence type="inferred from homology"/>
<dbReference type="InterPro" id="IPR050682">
    <property type="entry name" value="ModA/WtpA"/>
</dbReference>
<dbReference type="PANTHER" id="PTHR30632:SF16">
    <property type="entry name" value="MOLYBDATE_TUNGSTATE-BINDING PROTEIN WTPA"/>
    <property type="match status" value="1"/>
</dbReference>
<organism evidence="2">
    <name type="scientific">Candidatus Aciduliprofundum boonei</name>
    <dbReference type="NCBI Taxonomy" id="379547"/>
    <lineage>
        <taxon>Archaea</taxon>
        <taxon>Methanobacteriati</taxon>
        <taxon>Thermoplasmatota</taxon>
        <taxon>DHVE2 group</taxon>
        <taxon>Candidatus Aciduliprofundum</taxon>
    </lineage>
</organism>
<dbReference type="GO" id="GO:0030973">
    <property type="term" value="F:molybdate ion binding"/>
    <property type="evidence" value="ECO:0007669"/>
    <property type="project" value="TreeGrafter"/>
</dbReference>
<dbReference type="NCBIfam" id="TIGR03730">
    <property type="entry name" value="tungstate_WtpA"/>
    <property type="match status" value="1"/>
</dbReference>
<dbReference type="InterPro" id="IPR022498">
    <property type="entry name" value="ABC_trnspt_W-bd_WtpA"/>
</dbReference>
<dbReference type="Gene3D" id="3.40.190.10">
    <property type="entry name" value="Periplasmic binding protein-like II"/>
    <property type="match status" value="2"/>
</dbReference>
<reference evidence="2" key="1">
    <citation type="journal article" date="2020" name="mSystems">
        <title>Genome- and Community-Level Interaction Insights into Carbon Utilization and Element Cycling Functions of Hydrothermarchaeota in Hydrothermal Sediment.</title>
        <authorList>
            <person name="Zhou Z."/>
            <person name="Liu Y."/>
            <person name="Xu W."/>
            <person name="Pan J."/>
            <person name="Luo Z.H."/>
            <person name="Li M."/>
        </authorList>
    </citation>
    <scope>NUCLEOTIDE SEQUENCE [LARGE SCALE GENOMIC DNA]</scope>
    <source>
        <strain evidence="2">HyVt-85</strain>
    </source>
</reference>
<accession>A0A7J3T918</accession>
<dbReference type="SUPFAM" id="SSF53850">
    <property type="entry name" value="Periplasmic binding protein-like II"/>
    <property type="match status" value="1"/>
</dbReference>
<name>A0A7J3T918_9ARCH</name>
<dbReference type="GO" id="GO:1901359">
    <property type="term" value="F:tungstate binding"/>
    <property type="evidence" value="ECO:0007669"/>
    <property type="project" value="InterPro"/>
</dbReference>